<reference evidence="8 9" key="1">
    <citation type="submission" date="2017-09" db="EMBL/GenBank/DDBJ databases">
        <title>Genome sequences of Natrinema ejinorence JCM 13890T.</title>
        <authorList>
            <person name="Roh S.W."/>
            <person name="Kim Y.B."/>
            <person name="Kim J.Y."/>
        </authorList>
    </citation>
    <scope>NUCLEOTIDE SEQUENCE [LARGE SCALE GENOMIC DNA]</scope>
    <source>
        <strain evidence="8 9">JCM 13890</strain>
    </source>
</reference>
<feature type="transmembrane region" description="Helical" evidence="6">
    <location>
        <begin position="107"/>
        <end position="132"/>
    </location>
</feature>
<feature type="transmembrane region" description="Helical" evidence="6">
    <location>
        <begin position="344"/>
        <end position="367"/>
    </location>
</feature>
<name>A0A2A5QQA3_9EURY</name>
<evidence type="ECO:0000259" key="7">
    <source>
        <dbReference type="PROSITE" id="PS50850"/>
    </source>
</evidence>
<feature type="transmembrane region" description="Helical" evidence="6">
    <location>
        <begin position="54"/>
        <end position="75"/>
    </location>
</feature>
<dbReference type="InterPro" id="IPR050189">
    <property type="entry name" value="MFS_Efflux_Transporters"/>
</dbReference>
<evidence type="ECO:0000313" key="8">
    <source>
        <dbReference type="EMBL" id="PCR89020.1"/>
    </source>
</evidence>
<feature type="transmembrane region" description="Helical" evidence="6">
    <location>
        <begin position="21"/>
        <end position="42"/>
    </location>
</feature>
<dbReference type="InterPro" id="IPR036259">
    <property type="entry name" value="MFS_trans_sf"/>
</dbReference>
<evidence type="ECO:0000313" key="9">
    <source>
        <dbReference type="Proteomes" id="UP000219689"/>
    </source>
</evidence>
<feature type="transmembrane region" description="Helical" evidence="6">
    <location>
        <begin position="82"/>
        <end position="101"/>
    </location>
</feature>
<feature type="transmembrane region" description="Helical" evidence="6">
    <location>
        <begin position="313"/>
        <end position="332"/>
    </location>
</feature>
<feature type="transmembrane region" description="Helical" evidence="6">
    <location>
        <begin position="290"/>
        <end position="307"/>
    </location>
</feature>
<keyword evidence="4 6" id="KW-1133">Transmembrane helix</keyword>
<dbReference type="SUPFAM" id="SSF103473">
    <property type="entry name" value="MFS general substrate transporter"/>
    <property type="match status" value="1"/>
</dbReference>
<gene>
    <name evidence="8" type="ORF">CP557_21385</name>
</gene>
<organism evidence="8 9">
    <name type="scientific">Natrinema ejinorense</name>
    <dbReference type="NCBI Taxonomy" id="373386"/>
    <lineage>
        <taxon>Archaea</taxon>
        <taxon>Methanobacteriati</taxon>
        <taxon>Methanobacteriota</taxon>
        <taxon>Stenosarchaea group</taxon>
        <taxon>Halobacteria</taxon>
        <taxon>Halobacteriales</taxon>
        <taxon>Natrialbaceae</taxon>
        <taxon>Natrinema</taxon>
    </lineage>
</organism>
<dbReference type="PANTHER" id="PTHR43124:SF3">
    <property type="entry name" value="CHLORAMPHENICOL EFFLUX PUMP RV0191"/>
    <property type="match status" value="1"/>
</dbReference>
<feature type="transmembrane region" description="Helical" evidence="6">
    <location>
        <begin position="144"/>
        <end position="166"/>
    </location>
</feature>
<dbReference type="AlphaFoldDB" id="A0A2A5QQA3"/>
<evidence type="ECO:0000256" key="5">
    <source>
        <dbReference type="ARBA" id="ARBA00023136"/>
    </source>
</evidence>
<feature type="domain" description="Major facilitator superfamily (MFS) profile" evidence="7">
    <location>
        <begin position="15"/>
        <end position="402"/>
    </location>
</feature>
<dbReference type="GO" id="GO:0005886">
    <property type="term" value="C:plasma membrane"/>
    <property type="evidence" value="ECO:0007669"/>
    <property type="project" value="UniProtKB-SubCell"/>
</dbReference>
<comment type="caution">
    <text evidence="8">The sequence shown here is derived from an EMBL/GenBank/DDBJ whole genome shotgun (WGS) entry which is preliminary data.</text>
</comment>
<dbReference type="InterPro" id="IPR020846">
    <property type="entry name" value="MFS_dom"/>
</dbReference>
<dbReference type="PROSITE" id="PS50850">
    <property type="entry name" value="MFS"/>
    <property type="match status" value="1"/>
</dbReference>
<sequence>MIGSCTLRQYLDDRWTLLLSVWLLSATVNAFIIAPASVFPVITAQLEITSSAASWLVSIVFGVAAVVSIPVGVWLDRTDNRTAMMVATGVFIAGSVLSWRAALAGSYLLLLGARAVGGFAFPIVWNAGITLIGSRFNSDNEATAIGIFTASAPLGFAFAQFFGPYLSTSLGWATPFGIFAVPAVFASLVFWYSTHDVVTTAGESDVPNVNSIVRILIDRNVRSVGLMGFLAYSIYVFFNTWMPNYLAEDVGLSLTTSGMLFAAYPAVGVISRIGSGVVSDRFLNRRRKPVMYLAFATTLPLTALIAMTDILAVLVLSLLFAGLALQSGIGILHPYVRELADPAVAATAIAVLTTASFIGSVITPVITGELIEQTTYTLAFGYVSVAAVAGILLTRTTPEPNGA</sequence>
<feature type="transmembrane region" description="Helical" evidence="6">
    <location>
        <begin position="373"/>
        <end position="393"/>
    </location>
</feature>
<keyword evidence="5 6" id="KW-0472">Membrane</keyword>
<evidence type="ECO:0000256" key="4">
    <source>
        <dbReference type="ARBA" id="ARBA00022989"/>
    </source>
</evidence>
<feature type="transmembrane region" description="Helical" evidence="6">
    <location>
        <begin position="221"/>
        <end position="238"/>
    </location>
</feature>
<evidence type="ECO:0000256" key="3">
    <source>
        <dbReference type="ARBA" id="ARBA00022692"/>
    </source>
</evidence>
<dbReference type="InterPro" id="IPR011701">
    <property type="entry name" value="MFS"/>
</dbReference>
<dbReference type="EMBL" id="NXNI01000002">
    <property type="protein sequence ID" value="PCR89020.1"/>
    <property type="molecule type" value="Genomic_DNA"/>
</dbReference>
<dbReference type="GO" id="GO:0022857">
    <property type="term" value="F:transmembrane transporter activity"/>
    <property type="evidence" value="ECO:0007669"/>
    <property type="project" value="InterPro"/>
</dbReference>
<feature type="transmembrane region" description="Helical" evidence="6">
    <location>
        <begin position="258"/>
        <end position="278"/>
    </location>
</feature>
<dbReference type="Pfam" id="PF07690">
    <property type="entry name" value="MFS_1"/>
    <property type="match status" value="1"/>
</dbReference>
<protein>
    <submittedName>
        <fullName evidence="8">MFS transporter</fullName>
    </submittedName>
</protein>
<evidence type="ECO:0000256" key="6">
    <source>
        <dbReference type="SAM" id="Phobius"/>
    </source>
</evidence>
<dbReference type="PANTHER" id="PTHR43124">
    <property type="entry name" value="PURINE EFFLUX PUMP PBUE"/>
    <property type="match status" value="1"/>
</dbReference>
<keyword evidence="9" id="KW-1185">Reference proteome</keyword>
<keyword evidence="3 6" id="KW-0812">Transmembrane</keyword>
<accession>A0A2A5QQA3</accession>
<evidence type="ECO:0000256" key="1">
    <source>
        <dbReference type="ARBA" id="ARBA00004651"/>
    </source>
</evidence>
<keyword evidence="2" id="KW-1003">Cell membrane</keyword>
<feature type="transmembrane region" description="Helical" evidence="6">
    <location>
        <begin position="172"/>
        <end position="192"/>
    </location>
</feature>
<dbReference type="Gene3D" id="1.20.1250.20">
    <property type="entry name" value="MFS general substrate transporter like domains"/>
    <property type="match status" value="2"/>
</dbReference>
<dbReference type="Proteomes" id="UP000219689">
    <property type="component" value="Unassembled WGS sequence"/>
</dbReference>
<proteinExistence type="predicted"/>
<evidence type="ECO:0000256" key="2">
    <source>
        <dbReference type="ARBA" id="ARBA00022475"/>
    </source>
</evidence>
<comment type="subcellular location">
    <subcellularLocation>
        <location evidence="1">Cell membrane</location>
        <topology evidence="1">Multi-pass membrane protein</topology>
    </subcellularLocation>
</comment>